<dbReference type="OrthoDB" id="5862654at2759"/>
<evidence type="ECO:0000313" key="3">
    <source>
        <dbReference type="Proteomes" id="UP000614601"/>
    </source>
</evidence>
<comment type="caution">
    <text evidence="2">The sequence shown here is derived from an EMBL/GenBank/DDBJ whole genome shotgun (WGS) entry which is preliminary data.</text>
</comment>
<dbReference type="Proteomes" id="UP000783686">
    <property type="component" value="Unassembled WGS sequence"/>
</dbReference>
<proteinExistence type="predicted"/>
<dbReference type="AlphaFoldDB" id="A0A811K9W9"/>
<dbReference type="EMBL" id="CAJFDH010000002">
    <property type="protein sequence ID" value="CAD5211772.1"/>
    <property type="molecule type" value="Genomic_DNA"/>
</dbReference>
<dbReference type="EMBL" id="CAJFCW020000002">
    <property type="protein sequence ID" value="CAG9094323.1"/>
    <property type="molecule type" value="Genomic_DNA"/>
</dbReference>
<dbReference type="InterPro" id="IPR035231">
    <property type="entry name" value="DUF5346"/>
</dbReference>
<dbReference type="Proteomes" id="UP000614601">
    <property type="component" value="Unassembled WGS sequence"/>
</dbReference>
<sequence length="253" mass="27431">MYSSVRCFSRRRQIKASKIIVVAFLSIIVSAVTARENVFTVIGPQNLVESTGARHERNVDSSAMADAEYASEPELAPVNANTKRRQYVPIAPVMAPAVPALPPPPPPPPAAGVCPGGPSLPIECDPKRPWPQCPPQSYCYATNSVDVGPYFCCPVWSTYGAAWRPATPFYNYVPPPPPNWPPVLRAAVAHWPASAVGLPPLHKARRPARLAANDTPAPEELKKMLGAMNDWVNREQRAQDELAASGADPEEKI</sequence>
<evidence type="ECO:0000313" key="2">
    <source>
        <dbReference type="EMBL" id="CAD5211772.1"/>
    </source>
</evidence>
<accession>A0A811K9W9</accession>
<name>A0A811K9W9_9BILA</name>
<organism evidence="2 3">
    <name type="scientific">Bursaphelenchus okinawaensis</name>
    <dbReference type="NCBI Taxonomy" id="465554"/>
    <lineage>
        <taxon>Eukaryota</taxon>
        <taxon>Metazoa</taxon>
        <taxon>Ecdysozoa</taxon>
        <taxon>Nematoda</taxon>
        <taxon>Chromadorea</taxon>
        <taxon>Rhabditida</taxon>
        <taxon>Tylenchina</taxon>
        <taxon>Tylenchomorpha</taxon>
        <taxon>Aphelenchoidea</taxon>
        <taxon>Aphelenchoididae</taxon>
        <taxon>Bursaphelenchus</taxon>
    </lineage>
</organism>
<evidence type="ECO:0000256" key="1">
    <source>
        <dbReference type="SAM" id="MobiDB-lite"/>
    </source>
</evidence>
<protein>
    <submittedName>
        <fullName evidence="2">Uncharacterized protein</fullName>
    </submittedName>
</protein>
<gene>
    <name evidence="2" type="ORF">BOKJ2_LOCUS3863</name>
</gene>
<dbReference type="Pfam" id="PF17281">
    <property type="entry name" value="DUF5346"/>
    <property type="match status" value="1"/>
</dbReference>
<feature type="region of interest" description="Disordered" evidence="1">
    <location>
        <begin position="233"/>
        <end position="253"/>
    </location>
</feature>
<reference evidence="2" key="1">
    <citation type="submission" date="2020-09" db="EMBL/GenBank/DDBJ databases">
        <authorList>
            <person name="Kikuchi T."/>
        </authorList>
    </citation>
    <scope>NUCLEOTIDE SEQUENCE</scope>
    <source>
        <strain evidence="2">SH1</strain>
    </source>
</reference>
<keyword evidence="3" id="KW-1185">Reference proteome</keyword>